<feature type="region of interest" description="Disordered" evidence="1">
    <location>
        <begin position="118"/>
        <end position="155"/>
    </location>
</feature>
<gene>
    <name evidence="2" type="ORF">METZ01_LOCUS200384</name>
</gene>
<dbReference type="InterPro" id="IPR018247">
    <property type="entry name" value="EF_Hand_1_Ca_BS"/>
</dbReference>
<evidence type="ECO:0000256" key="1">
    <source>
        <dbReference type="SAM" id="MobiDB-lite"/>
    </source>
</evidence>
<dbReference type="PROSITE" id="PS00018">
    <property type="entry name" value="EF_HAND_1"/>
    <property type="match status" value="1"/>
</dbReference>
<organism evidence="2">
    <name type="scientific">marine metagenome</name>
    <dbReference type="NCBI Taxonomy" id="408172"/>
    <lineage>
        <taxon>unclassified sequences</taxon>
        <taxon>metagenomes</taxon>
        <taxon>ecological metagenomes</taxon>
    </lineage>
</organism>
<sequence>ETAIARTVNSILTLKDTNTDGTIDSNDFDLVLVNDGGDYKFDLVASIDNAAKGDQFNNVLSAFSEGNDSLIEQILEDLERSGLLENLGDTSIDLDTLKEEIEKLGVDLNEYFINTGTPGNLGIGDNDNDGSVDEEILNGLDDDNDEKVDEDSRLS</sequence>
<evidence type="ECO:0008006" key="3">
    <source>
        <dbReference type="Google" id="ProtNLM"/>
    </source>
</evidence>
<feature type="non-terminal residue" evidence="2">
    <location>
        <position position="1"/>
    </location>
</feature>
<dbReference type="AlphaFoldDB" id="A0A382EA75"/>
<evidence type="ECO:0000313" key="2">
    <source>
        <dbReference type="EMBL" id="SVB47530.1"/>
    </source>
</evidence>
<protein>
    <recommendedName>
        <fullName evidence="3">EF-hand domain-containing protein</fullName>
    </recommendedName>
</protein>
<reference evidence="2" key="1">
    <citation type="submission" date="2018-05" db="EMBL/GenBank/DDBJ databases">
        <authorList>
            <person name="Lanie J.A."/>
            <person name="Ng W.-L."/>
            <person name="Kazmierczak K.M."/>
            <person name="Andrzejewski T.M."/>
            <person name="Davidsen T.M."/>
            <person name="Wayne K.J."/>
            <person name="Tettelin H."/>
            <person name="Glass J.I."/>
            <person name="Rusch D."/>
            <person name="Podicherti R."/>
            <person name="Tsui H.-C.T."/>
            <person name="Winkler M.E."/>
        </authorList>
    </citation>
    <scope>NUCLEOTIDE SEQUENCE</scope>
</reference>
<feature type="compositionally biased region" description="Acidic residues" evidence="1">
    <location>
        <begin position="126"/>
        <end position="149"/>
    </location>
</feature>
<accession>A0A382EA75</accession>
<dbReference type="EMBL" id="UINC01043460">
    <property type="protein sequence ID" value="SVB47530.1"/>
    <property type="molecule type" value="Genomic_DNA"/>
</dbReference>
<proteinExistence type="predicted"/>
<name>A0A382EA75_9ZZZZ</name>